<evidence type="ECO:0000313" key="4">
    <source>
        <dbReference type="Proteomes" id="UP000054396"/>
    </source>
</evidence>
<keyword evidence="2" id="KW-0812">Transmembrane</keyword>
<sequence length="214" mass="23322">MTGAAWHLLPGTLGAAAGLAVYLRFNLATWPREAEAGVAIALALAVFALARWSVTQLLREENRAEAMLARAGIDPHHGALRAARMVEEARARLHSMQAAGARRTPPLRAALDGLDAALEALFEDMLQNPETTRRAEDLLRRSLPRVEAAFLDYCRFAERGDGVVDTEQTRARMIAALEDTRQAAERARQDLIMASAEEADVALSVLEGTLARSR</sequence>
<keyword evidence="2" id="KW-1133">Transmembrane helix</keyword>
<accession>A0A0W7WDV2</accession>
<keyword evidence="1" id="KW-0175">Coiled coil</keyword>
<proteinExistence type="predicted"/>
<dbReference type="OrthoDB" id="9850911at2"/>
<dbReference type="STRING" id="1685382.AVJ23_21185"/>
<dbReference type="EMBL" id="LPXO01000024">
    <property type="protein sequence ID" value="KUF08762.1"/>
    <property type="molecule type" value="Genomic_DNA"/>
</dbReference>
<keyword evidence="4" id="KW-1185">Reference proteome</keyword>
<keyword evidence="2" id="KW-0472">Membrane</keyword>
<evidence type="ECO:0000256" key="2">
    <source>
        <dbReference type="SAM" id="Phobius"/>
    </source>
</evidence>
<protein>
    <recommendedName>
        <fullName evidence="5">5-bromo-4-chloroindolyl phosphate hydrolysis protein</fullName>
    </recommendedName>
</protein>
<reference evidence="3 4" key="1">
    <citation type="submission" date="2015-12" db="EMBL/GenBank/DDBJ databases">
        <authorList>
            <person name="Shamseldin A."/>
            <person name="Moawad H."/>
            <person name="Abd El-Rahim W.M."/>
            <person name="Sadowsky M.J."/>
        </authorList>
    </citation>
    <scope>NUCLEOTIDE SEQUENCE [LARGE SCALE GENOMIC DNA]</scope>
    <source>
        <strain evidence="3 4">SJ5A-1</strain>
    </source>
</reference>
<feature type="coiled-coil region" evidence="1">
    <location>
        <begin position="170"/>
        <end position="197"/>
    </location>
</feature>
<organism evidence="3 4">
    <name type="scientific">Pseudoponticoccus marisrubri</name>
    <dbReference type="NCBI Taxonomy" id="1685382"/>
    <lineage>
        <taxon>Bacteria</taxon>
        <taxon>Pseudomonadati</taxon>
        <taxon>Pseudomonadota</taxon>
        <taxon>Alphaproteobacteria</taxon>
        <taxon>Rhodobacterales</taxon>
        <taxon>Roseobacteraceae</taxon>
        <taxon>Pseudoponticoccus</taxon>
    </lineage>
</organism>
<feature type="transmembrane region" description="Helical" evidence="2">
    <location>
        <begin position="36"/>
        <end position="54"/>
    </location>
</feature>
<evidence type="ECO:0000256" key="1">
    <source>
        <dbReference type="SAM" id="Coils"/>
    </source>
</evidence>
<dbReference type="Proteomes" id="UP000054396">
    <property type="component" value="Unassembled WGS sequence"/>
</dbReference>
<gene>
    <name evidence="3" type="ORF">AVJ23_21185</name>
</gene>
<evidence type="ECO:0000313" key="3">
    <source>
        <dbReference type="EMBL" id="KUF08762.1"/>
    </source>
</evidence>
<evidence type="ECO:0008006" key="5">
    <source>
        <dbReference type="Google" id="ProtNLM"/>
    </source>
</evidence>
<name>A0A0W7WDV2_9RHOB</name>
<dbReference type="AlphaFoldDB" id="A0A0W7WDV2"/>
<comment type="caution">
    <text evidence="3">The sequence shown here is derived from an EMBL/GenBank/DDBJ whole genome shotgun (WGS) entry which is preliminary data.</text>
</comment>
<dbReference type="RefSeq" id="WP_058864236.1">
    <property type="nucleotide sequence ID" value="NZ_LPXO01000024.1"/>
</dbReference>